<keyword evidence="4" id="KW-1185">Reference proteome</keyword>
<protein>
    <submittedName>
        <fullName evidence="3">Glycosyltransferase family 4 protein</fullName>
    </submittedName>
</protein>
<dbReference type="PANTHER" id="PTHR46401:SF2">
    <property type="entry name" value="GLYCOSYLTRANSFERASE WBBK-RELATED"/>
    <property type="match status" value="1"/>
</dbReference>
<dbReference type="Gene3D" id="3.40.50.2000">
    <property type="entry name" value="Glycogen Phosphorylase B"/>
    <property type="match status" value="2"/>
</dbReference>
<dbReference type="SUPFAM" id="SSF53756">
    <property type="entry name" value="UDP-Glycosyltransferase/glycogen phosphorylase"/>
    <property type="match status" value="1"/>
</dbReference>
<proteinExistence type="predicted"/>
<dbReference type="PANTHER" id="PTHR46401">
    <property type="entry name" value="GLYCOSYLTRANSFERASE WBBK-RELATED"/>
    <property type="match status" value="1"/>
</dbReference>
<organism evidence="3 4">
    <name type="scientific">Roseibium salinum</name>
    <dbReference type="NCBI Taxonomy" id="1604349"/>
    <lineage>
        <taxon>Bacteria</taxon>
        <taxon>Pseudomonadati</taxon>
        <taxon>Pseudomonadota</taxon>
        <taxon>Alphaproteobacteria</taxon>
        <taxon>Hyphomicrobiales</taxon>
        <taxon>Stappiaceae</taxon>
        <taxon>Roseibium</taxon>
    </lineage>
</organism>
<dbReference type="EMBL" id="JAPEVI010000003">
    <property type="protein sequence ID" value="MCX2724248.1"/>
    <property type="molecule type" value="Genomic_DNA"/>
</dbReference>
<keyword evidence="1" id="KW-0808">Transferase</keyword>
<evidence type="ECO:0000313" key="4">
    <source>
        <dbReference type="Proteomes" id="UP001300261"/>
    </source>
</evidence>
<sequence>MQRLWFAYPGDIDTPTGGYGYDRNIVAGLRELGWRVELLSLGEGFPFPSAATLAGAQRKLLALPKGALVVVDGLALGVMPEAAAAISEHLTLVALVHHPLCQENGLAEDRENALLVSETEALAHARQVIVTSPATARQVSDLIGVPADKIAVVFPGTPKPDAFERRPSGTARLLSVGTVVPRKGYDLLLEALAGLADLDWHLEIVGGLEADPACYRALLRQAQDLDLAARVTFRGAVRPADLAGFYQRADIFVLASRYEGYGMAYTEALAYGLPVIGSGGGAVRETLPKDAAIYCGTGNVDALQEALKLVICDQAERVRMTDAARIAAAVLPTWQDAAAQFAGMLREVAE</sequence>
<dbReference type="InterPro" id="IPR001296">
    <property type="entry name" value="Glyco_trans_1"/>
</dbReference>
<gene>
    <name evidence="3" type="ORF">ON753_18015</name>
</gene>
<evidence type="ECO:0000259" key="2">
    <source>
        <dbReference type="Pfam" id="PF00534"/>
    </source>
</evidence>
<dbReference type="CDD" id="cd03801">
    <property type="entry name" value="GT4_PimA-like"/>
    <property type="match status" value="1"/>
</dbReference>
<comment type="caution">
    <text evidence="3">The sequence shown here is derived from an EMBL/GenBank/DDBJ whole genome shotgun (WGS) entry which is preliminary data.</text>
</comment>
<accession>A0ABT3R4T9</accession>
<dbReference type="RefSeq" id="WP_265964110.1">
    <property type="nucleotide sequence ID" value="NZ_JAPEVI010000003.1"/>
</dbReference>
<feature type="domain" description="Glycosyl transferase family 1" evidence="2">
    <location>
        <begin position="165"/>
        <end position="325"/>
    </location>
</feature>
<evidence type="ECO:0000256" key="1">
    <source>
        <dbReference type="ARBA" id="ARBA00022679"/>
    </source>
</evidence>
<reference evidence="3 4" key="1">
    <citation type="journal article" date="2016" name="Int. J. Syst. Evol. Microbiol.">
        <title>Labrenzia salina sp. nov., isolated from the rhizosphere of the halophyte Arthrocnemum macrostachyum.</title>
        <authorList>
            <person name="Camacho M."/>
            <person name="Redondo-Gomez S."/>
            <person name="Rodriguez-Llorente I."/>
            <person name="Rohde M."/>
            <person name="Sproer C."/>
            <person name="Schumann P."/>
            <person name="Klenk H.P."/>
            <person name="Montero-Calasanz M.D.C."/>
        </authorList>
    </citation>
    <scope>NUCLEOTIDE SEQUENCE [LARGE SCALE GENOMIC DNA]</scope>
    <source>
        <strain evidence="3 4">DSM 29163</strain>
    </source>
</reference>
<dbReference type="Pfam" id="PF00534">
    <property type="entry name" value="Glycos_transf_1"/>
    <property type="match status" value="1"/>
</dbReference>
<dbReference type="Proteomes" id="UP001300261">
    <property type="component" value="Unassembled WGS sequence"/>
</dbReference>
<name>A0ABT3R4T9_9HYPH</name>
<evidence type="ECO:0000313" key="3">
    <source>
        <dbReference type="EMBL" id="MCX2724248.1"/>
    </source>
</evidence>